<dbReference type="PROSITE" id="PS51792">
    <property type="entry name" value="YIPPEE"/>
    <property type="match status" value="1"/>
</dbReference>
<evidence type="ECO:0000259" key="1">
    <source>
        <dbReference type="PROSITE" id="PS51792"/>
    </source>
</evidence>
<dbReference type="EMBL" id="JBANQN010000006">
    <property type="protein sequence ID" value="KAK6788121.1"/>
    <property type="molecule type" value="Genomic_DNA"/>
</dbReference>
<accession>A0AAN8TQN1</accession>
<dbReference type="InterPro" id="IPR039058">
    <property type="entry name" value="Yippee_fam"/>
</dbReference>
<feature type="domain" description="Yippee" evidence="1">
    <location>
        <begin position="1"/>
        <end position="77"/>
    </location>
</feature>
<comment type="caution">
    <text evidence="2">The sequence shown here is derived from an EMBL/GenBank/DDBJ whole genome shotgun (WGS) entry which is preliminary data.</text>
</comment>
<evidence type="ECO:0000313" key="3">
    <source>
        <dbReference type="Proteomes" id="UP001371456"/>
    </source>
</evidence>
<dbReference type="PANTHER" id="PTHR13848">
    <property type="entry name" value="PROTEIN YIPPEE-LIKE CG15309-RELATED"/>
    <property type="match status" value="1"/>
</dbReference>
<gene>
    <name evidence="2" type="ORF">RDI58_016646</name>
</gene>
<organism evidence="2 3">
    <name type="scientific">Solanum bulbocastanum</name>
    <name type="common">Wild potato</name>
    <dbReference type="NCBI Taxonomy" id="147425"/>
    <lineage>
        <taxon>Eukaryota</taxon>
        <taxon>Viridiplantae</taxon>
        <taxon>Streptophyta</taxon>
        <taxon>Embryophyta</taxon>
        <taxon>Tracheophyta</taxon>
        <taxon>Spermatophyta</taxon>
        <taxon>Magnoliopsida</taxon>
        <taxon>eudicotyledons</taxon>
        <taxon>Gunneridae</taxon>
        <taxon>Pentapetalae</taxon>
        <taxon>asterids</taxon>
        <taxon>lamiids</taxon>
        <taxon>Solanales</taxon>
        <taxon>Solanaceae</taxon>
        <taxon>Solanoideae</taxon>
        <taxon>Solaneae</taxon>
        <taxon>Solanum</taxon>
    </lineage>
</organism>
<sequence>MVVVQNGRTGVFNSVFNLRFLNNANYLRHVNGNTVADVYCVQCGMALGLKLIVVPRPSQEIREGREKLVYWGDYSMIYQEQDGTVANIDQVLYELSEGGVVHQLVPTCMIASFAVSVKLELHSSRISFLMPHHNEPVNHQGYLERRDGNTLLNIYSVQCRMWLGWRLVRTTQQSEYFVVGRYFMKLELLIHQSGETLRDAVFGVANEQAPNGGATAVQNGVANNGGANAVQNGVANEQAPNGGANAVQNGVTNEQNRGQHRAGILKPRRLRPRWNRPY</sequence>
<dbReference type="InterPro" id="IPR034751">
    <property type="entry name" value="Yippee"/>
</dbReference>
<reference evidence="2 3" key="1">
    <citation type="submission" date="2024-02" db="EMBL/GenBank/DDBJ databases">
        <title>de novo genome assembly of Solanum bulbocastanum strain 11H21.</title>
        <authorList>
            <person name="Hosaka A.J."/>
        </authorList>
    </citation>
    <scope>NUCLEOTIDE SEQUENCE [LARGE SCALE GENOMIC DNA]</scope>
    <source>
        <tissue evidence="2">Young leaves</tissue>
    </source>
</reference>
<protein>
    <recommendedName>
        <fullName evidence="1">Yippee domain-containing protein</fullName>
    </recommendedName>
</protein>
<dbReference type="AlphaFoldDB" id="A0AAN8TQN1"/>
<keyword evidence="3" id="KW-1185">Reference proteome</keyword>
<dbReference type="Proteomes" id="UP001371456">
    <property type="component" value="Unassembled WGS sequence"/>
</dbReference>
<name>A0AAN8TQN1_SOLBU</name>
<evidence type="ECO:0000313" key="2">
    <source>
        <dbReference type="EMBL" id="KAK6788121.1"/>
    </source>
</evidence>
<proteinExistence type="predicted"/>